<dbReference type="PANTHER" id="PTHR23050">
    <property type="entry name" value="CALCIUM BINDING PROTEIN"/>
    <property type="match status" value="1"/>
</dbReference>
<dbReference type="InterPro" id="IPR011992">
    <property type="entry name" value="EF-hand-dom_pair"/>
</dbReference>
<dbReference type="EMBL" id="JBIMZQ010000010">
    <property type="protein sequence ID" value="KAL3668648.1"/>
    <property type="molecule type" value="Genomic_DNA"/>
</dbReference>
<feature type="domain" description="EF-hand" evidence="4">
    <location>
        <begin position="274"/>
        <end position="309"/>
    </location>
</feature>
<feature type="compositionally biased region" description="Polar residues" evidence="3">
    <location>
        <begin position="1"/>
        <end position="18"/>
    </location>
</feature>
<evidence type="ECO:0000256" key="2">
    <source>
        <dbReference type="ARBA" id="ARBA00022837"/>
    </source>
</evidence>
<organism evidence="5 6">
    <name type="scientific">Phytophthora oleae</name>
    <dbReference type="NCBI Taxonomy" id="2107226"/>
    <lineage>
        <taxon>Eukaryota</taxon>
        <taxon>Sar</taxon>
        <taxon>Stramenopiles</taxon>
        <taxon>Oomycota</taxon>
        <taxon>Peronosporomycetes</taxon>
        <taxon>Peronosporales</taxon>
        <taxon>Peronosporaceae</taxon>
        <taxon>Phytophthora</taxon>
    </lineage>
</organism>
<protein>
    <recommendedName>
        <fullName evidence="4">EF-hand domain-containing protein</fullName>
    </recommendedName>
</protein>
<evidence type="ECO:0000313" key="5">
    <source>
        <dbReference type="EMBL" id="KAL3668648.1"/>
    </source>
</evidence>
<feature type="region of interest" description="Disordered" evidence="3">
    <location>
        <begin position="1"/>
        <end position="56"/>
    </location>
</feature>
<dbReference type="Proteomes" id="UP001632037">
    <property type="component" value="Unassembled WGS sequence"/>
</dbReference>
<evidence type="ECO:0000256" key="1">
    <source>
        <dbReference type="ARBA" id="ARBA00022737"/>
    </source>
</evidence>
<sequence length="330" mass="37485">MGTKYSTQSRKISADSFNSGSGSSRQATSGSSGSVRSDNNSEDQLRLPKESPHDQKATLALQKLRHSYVLNEKKIPFTRILLKFPQAAKAFSVARSTFKKYDQEGQGYIVYKDLPTVFKELGVSFSEDEINQAFEESNLKENGKLNFKELLVSLAVGFLLLRISSSEKNRLSVFYTSQSDSRNNSFGKIHNIGGNSTGNTTVGLRDDVELWGAFQLAIDCFLWFDTEGSGYINRNDMSVQLETSMARHSPTKKLKKRSGSYKGWWLSTPGNTRRIWSIWDRRFAEMDWNRNGTIHFNEFLMAFESWVGIDDDDDSFQQEEKTERETSTAQ</sequence>
<reference evidence="5 6" key="1">
    <citation type="submission" date="2024-09" db="EMBL/GenBank/DDBJ databases">
        <title>Genome sequencing and assembly of Phytophthora oleae, isolate VK10A, causative agent of rot of olive drupes.</title>
        <authorList>
            <person name="Conti Taguali S."/>
            <person name="Riolo M."/>
            <person name="La Spada F."/>
            <person name="Cacciola S.O."/>
            <person name="Dionisio G."/>
        </authorList>
    </citation>
    <scope>NUCLEOTIDE SEQUENCE [LARGE SCALE GENOMIC DNA]</scope>
    <source>
        <strain evidence="5 6">VK10A</strain>
    </source>
</reference>
<accession>A0ABD3FPF3</accession>
<dbReference type="InterPro" id="IPR050145">
    <property type="entry name" value="Centrin_CML-like"/>
</dbReference>
<dbReference type="AlphaFoldDB" id="A0ABD3FPF3"/>
<keyword evidence="6" id="KW-1185">Reference proteome</keyword>
<name>A0ABD3FPF3_9STRA</name>
<gene>
    <name evidence="5" type="ORF">V7S43_005947</name>
</gene>
<dbReference type="SUPFAM" id="SSF47473">
    <property type="entry name" value="EF-hand"/>
    <property type="match status" value="1"/>
</dbReference>
<dbReference type="PROSITE" id="PS50222">
    <property type="entry name" value="EF_HAND_2"/>
    <property type="match status" value="1"/>
</dbReference>
<dbReference type="Pfam" id="PF13499">
    <property type="entry name" value="EF-hand_7"/>
    <property type="match status" value="1"/>
</dbReference>
<evidence type="ECO:0000313" key="6">
    <source>
        <dbReference type="Proteomes" id="UP001632037"/>
    </source>
</evidence>
<dbReference type="Gene3D" id="1.10.238.10">
    <property type="entry name" value="EF-hand"/>
    <property type="match status" value="2"/>
</dbReference>
<dbReference type="CDD" id="cd00051">
    <property type="entry name" value="EFh"/>
    <property type="match status" value="1"/>
</dbReference>
<keyword evidence="2" id="KW-0106">Calcium</keyword>
<feature type="compositionally biased region" description="Low complexity" evidence="3">
    <location>
        <begin position="19"/>
        <end position="34"/>
    </location>
</feature>
<dbReference type="InterPro" id="IPR002048">
    <property type="entry name" value="EF_hand_dom"/>
</dbReference>
<keyword evidence="1" id="KW-0677">Repeat</keyword>
<feature type="compositionally biased region" description="Basic and acidic residues" evidence="3">
    <location>
        <begin position="43"/>
        <end position="56"/>
    </location>
</feature>
<proteinExistence type="predicted"/>
<comment type="caution">
    <text evidence="5">The sequence shown here is derived from an EMBL/GenBank/DDBJ whole genome shotgun (WGS) entry which is preliminary data.</text>
</comment>
<evidence type="ECO:0000259" key="4">
    <source>
        <dbReference type="PROSITE" id="PS50222"/>
    </source>
</evidence>
<evidence type="ECO:0000256" key="3">
    <source>
        <dbReference type="SAM" id="MobiDB-lite"/>
    </source>
</evidence>